<dbReference type="PANTHER" id="PTHR30404:SF0">
    <property type="entry name" value="N-ACETYLMURAMOYL-L-ALANINE AMIDASE AMIC"/>
    <property type="match status" value="1"/>
</dbReference>
<sequence length="365" mass="41043">MPVNLIALRTSIFTLLLALSSLTAFGQSSLLEAVAMPGDGIYTLLRRHGLNPPEHLQKFVEINKDRFGKDNGLIVGKTYTLPEGATLADNNTVTTDNTRVAAVETKTRNDVTAGPAKVAARVLEMPLFGEKYSRVEVKSSKLQGAVYYLSSGHGGPDPGAVGKYGSNDLAEDEYAYDVTIRLARVLMEHGATVYMIVQDPDDGIRDEGVLKMDRDEIVYPNRKIPLNHSARLRQRTEAVNGLYLKHKGAYQRMLAIHVDSRSESQNIDVFFYHHENSKDGEQLAKNIHQTFTNKYRRYQPNRDYSGNVTQRSSLYVIKYSHPPTVFIELGNIRNVKDQRRFVIADNRQALANWIYEGLFADYSSK</sequence>
<proteinExistence type="predicted"/>
<dbReference type="RefSeq" id="WP_076666147.1">
    <property type="nucleotide sequence ID" value="NZ_FTPP01000001.1"/>
</dbReference>
<dbReference type="CDD" id="cd02696">
    <property type="entry name" value="MurNAc-LAA"/>
    <property type="match status" value="1"/>
</dbReference>
<dbReference type="GO" id="GO:0008745">
    <property type="term" value="F:N-acetylmuramoyl-L-alanine amidase activity"/>
    <property type="evidence" value="ECO:0007669"/>
    <property type="project" value="UniProtKB-EC"/>
</dbReference>
<feature type="chain" id="PRO_5012458561" description="N-acetylmuramoyl-L-alanine amidase" evidence="4">
    <location>
        <begin position="27"/>
        <end position="365"/>
    </location>
</feature>
<dbReference type="EC" id="3.5.1.28" evidence="2"/>
<dbReference type="PANTHER" id="PTHR30404">
    <property type="entry name" value="N-ACETYLMURAMOYL-L-ALANINE AMIDASE"/>
    <property type="match status" value="1"/>
</dbReference>
<keyword evidence="7" id="KW-1185">Reference proteome</keyword>
<dbReference type="Proteomes" id="UP000187181">
    <property type="component" value="Unassembled WGS sequence"/>
</dbReference>
<evidence type="ECO:0000313" key="6">
    <source>
        <dbReference type="EMBL" id="SIT79611.1"/>
    </source>
</evidence>
<dbReference type="SMART" id="SM00646">
    <property type="entry name" value="Ami_3"/>
    <property type="match status" value="1"/>
</dbReference>
<name>A0A1R3WN96_9BACT</name>
<dbReference type="EMBL" id="FTPP01000001">
    <property type="protein sequence ID" value="SIT79611.1"/>
    <property type="molecule type" value="Genomic_DNA"/>
</dbReference>
<reference evidence="7" key="1">
    <citation type="submission" date="2017-01" db="EMBL/GenBank/DDBJ databases">
        <authorList>
            <person name="Varghese N."/>
            <person name="Submissions S."/>
        </authorList>
    </citation>
    <scope>NUCLEOTIDE SEQUENCE [LARGE SCALE GENOMIC DNA]</scope>
    <source>
        <strain evidence="7">LP100</strain>
    </source>
</reference>
<evidence type="ECO:0000256" key="4">
    <source>
        <dbReference type="SAM" id="SignalP"/>
    </source>
</evidence>
<evidence type="ECO:0000259" key="5">
    <source>
        <dbReference type="SMART" id="SM00646"/>
    </source>
</evidence>
<dbReference type="AlphaFoldDB" id="A0A1R3WN96"/>
<organism evidence="6 7">
    <name type="scientific">Pontibacter indicus</name>
    <dbReference type="NCBI Taxonomy" id="1317125"/>
    <lineage>
        <taxon>Bacteria</taxon>
        <taxon>Pseudomonadati</taxon>
        <taxon>Bacteroidota</taxon>
        <taxon>Cytophagia</taxon>
        <taxon>Cytophagales</taxon>
        <taxon>Hymenobacteraceae</taxon>
        <taxon>Pontibacter</taxon>
    </lineage>
</organism>
<dbReference type="GO" id="GO:0009253">
    <property type="term" value="P:peptidoglycan catabolic process"/>
    <property type="evidence" value="ECO:0007669"/>
    <property type="project" value="InterPro"/>
</dbReference>
<feature type="domain" description="MurNAc-LAA" evidence="5">
    <location>
        <begin position="250"/>
        <end position="359"/>
    </location>
</feature>
<evidence type="ECO:0000256" key="3">
    <source>
        <dbReference type="ARBA" id="ARBA00022801"/>
    </source>
</evidence>
<evidence type="ECO:0000313" key="7">
    <source>
        <dbReference type="Proteomes" id="UP000187181"/>
    </source>
</evidence>
<dbReference type="GO" id="GO:0030288">
    <property type="term" value="C:outer membrane-bounded periplasmic space"/>
    <property type="evidence" value="ECO:0007669"/>
    <property type="project" value="TreeGrafter"/>
</dbReference>
<feature type="signal peptide" evidence="4">
    <location>
        <begin position="1"/>
        <end position="26"/>
    </location>
</feature>
<accession>A0A1R3WN96</accession>
<dbReference type="SUPFAM" id="SSF53187">
    <property type="entry name" value="Zn-dependent exopeptidases"/>
    <property type="match status" value="1"/>
</dbReference>
<dbReference type="Pfam" id="PF01520">
    <property type="entry name" value="Amidase_3"/>
    <property type="match status" value="1"/>
</dbReference>
<evidence type="ECO:0000256" key="2">
    <source>
        <dbReference type="ARBA" id="ARBA00011901"/>
    </source>
</evidence>
<protein>
    <recommendedName>
        <fullName evidence="2">N-acetylmuramoyl-L-alanine amidase</fullName>
        <ecNumber evidence="2">3.5.1.28</ecNumber>
    </recommendedName>
</protein>
<dbReference type="OrthoDB" id="936124at2"/>
<evidence type="ECO:0000256" key="1">
    <source>
        <dbReference type="ARBA" id="ARBA00001561"/>
    </source>
</evidence>
<dbReference type="STRING" id="1317125.SAMN05444128_0768"/>
<keyword evidence="3" id="KW-0378">Hydrolase</keyword>
<dbReference type="InterPro" id="IPR050695">
    <property type="entry name" value="N-acetylmuramoyl_amidase_3"/>
</dbReference>
<comment type="catalytic activity">
    <reaction evidence="1">
        <text>Hydrolyzes the link between N-acetylmuramoyl residues and L-amino acid residues in certain cell-wall glycopeptides.</text>
        <dbReference type="EC" id="3.5.1.28"/>
    </reaction>
</comment>
<keyword evidence="4" id="KW-0732">Signal</keyword>
<dbReference type="InterPro" id="IPR002508">
    <property type="entry name" value="MurNAc-LAA_cat"/>
</dbReference>
<dbReference type="Gene3D" id="3.40.630.40">
    <property type="entry name" value="Zn-dependent exopeptidases"/>
    <property type="match status" value="1"/>
</dbReference>
<gene>
    <name evidence="6" type="ORF">SAMN05444128_0768</name>
</gene>